<reference evidence="1" key="1">
    <citation type="submission" date="2019-08" db="EMBL/GenBank/DDBJ databases">
        <authorList>
            <person name="Kucharzyk K."/>
            <person name="Murdoch R.W."/>
            <person name="Higgins S."/>
            <person name="Loffler F."/>
        </authorList>
    </citation>
    <scope>NUCLEOTIDE SEQUENCE</scope>
</reference>
<dbReference type="AlphaFoldDB" id="A0A645J7K6"/>
<name>A0A645J7K6_9ZZZZ</name>
<protein>
    <submittedName>
        <fullName evidence="1">Uncharacterized protein</fullName>
    </submittedName>
</protein>
<evidence type="ECO:0000313" key="1">
    <source>
        <dbReference type="EMBL" id="MPN58679.1"/>
    </source>
</evidence>
<dbReference type="EMBL" id="VSSQ01131694">
    <property type="protein sequence ID" value="MPN58679.1"/>
    <property type="molecule type" value="Genomic_DNA"/>
</dbReference>
<proteinExistence type="predicted"/>
<gene>
    <name evidence="1" type="ORF">SDC9_206390</name>
</gene>
<accession>A0A645J7K6</accession>
<organism evidence="1">
    <name type="scientific">bioreactor metagenome</name>
    <dbReference type="NCBI Taxonomy" id="1076179"/>
    <lineage>
        <taxon>unclassified sequences</taxon>
        <taxon>metagenomes</taxon>
        <taxon>ecological metagenomes</taxon>
    </lineage>
</organism>
<sequence length="102" mass="10721">MLVVLSTISFVYASGVSCLGLVDEPCIPNGGCTVINGGLPQDGIIVNPSTVKKCHETHPGVLGTCTNMLTACTFTCQTVDKGFKVEIFANTDFFQSVDGQCD</sequence>
<comment type="caution">
    <text evidence="1">The sequence shown here is derived from an EMBL/GenBank/DDBJ whole genome shotgun (WGS) entry which is preliminary data.</text>
</comment>